<evidence type="ECO:0000313" key="5">
    <source>
        <dbReference type="EMBL" id="XAE41635.1"/>
    </source>
</evidence>
<dbReference type="RefSeq" id="WP_342627512.1">
    <property type="nucleotide sequence ID" value="NZ_CP152276.1"/>
</dbReference>
<evidence type="ECO:0000313" key="6">
    <source>
        <dbReference type="Proteomes" id="UP001449795"/>
    </source>
</evidence>
<keyword evidence="6" id="KW-1185">Reference proteome</keyword>
<proteinExistence type="predicted"/>
<dbReference type="InterPro" id="IPR020449">
    <property type="entry name" value="Tscrpt_reg_AraC-type_HTH"/>
</dbReference>
<accession>A0ABZ3D1W1</accession>
<feature type="domain" description="HTH araC/xylS-type" evidence="4">
    <location>
        <begin position="271"/>
        <end position="372"/>
    </location>
</feature>
<dbReference type="PRINTS" id="PR00032">
    <property type="entry name" value="HTHARAC"/>
</dbReference>
<dbReference type="SMART" id="SM00342">
    <property type="entry name" value="HTH_ARAC"/>
    <property type="match status" value="1"/>
</dbReference>
<reference evidence="5 6" key="1">
    <citation type="submission" date="2024-04" db="EMBL/GenBank/DDBJ databases">
        <title>Complete genome sequence of Nguyenibacter vanlangesis HBCM-1154, a strain capable of nitrogen fixation, IAA production, and phosphorus solubilization isolated from sugarcane soil.</title>
        <authorList>
            <person name="MY HANH P."/>
        </authorList>
    </citation>
    <scope>NUCLEOTIDE SEQUENCE [LARGE SCALE GENOMIC DNA]</scope>
    <source>
        <strain evidence="5 6">HBCM 1154</strain>
    </source>
</reference>
<evidence type="ECO:0000259" key="4">
    <source>
        <dbReference type="PROSITE" id="PS01124"/>
    </source>
</evidence>
<dbReference type="InterPro" id="IPR018060">
    <property type="entry name" value="HTH_AraC"/>
</dbReference>
<name>A0ABZ3D1W1_9PROT</name>
<dbReference type="SUPFAM" id="SSF46689">
    <property type="entry name" value="Homeodomain-like"/>
    <property type="match status" value="1"/>
</dbReference>
<dbReference type="EMBL" id="CP152276">
    <property type="protein sequence ID" value="XAE41635.1"/>
    <property type="molecule type" value="Genomic_DNA"/>
</dbReference>
<dbReference type="PROSITE" id="PS01124">
    <property type="entry name" value="HTH_ARAC_FAMILY_2"/>
    <property type="match status" value="1"/>
</dbReference>
<dbReference type="Proteomes" id="UP001449795">
    <property type="component" value="Chromosome"/>
</dbReference>
<sequence>MLLANRLVNRSQDSPEYYAYVPLGSCLNVMLICMISCDWQEIKVQPWTFDLADHTDQPAASVWRQTLARLSLPEATLLPLTDAERRADPRQRTIGRVTQVVTPLGIEITRLTGSPQRIAGRYSAQTDGVWLAILLSESDPADAPPATLASNGKSWPLGVGAIGCGPLAVDAVLTLPRSFLMLYVRLPRLALHFRLLAPTPLRVGVLDPTPGIRRVLAGFLQSLGQSLEAMDNRQLRAIELALSELLIGSVLSDPAYGGGAPPLNRRIAAMHSLCQLIESELTDPDLTMTAIARKYGISPRGLQKLFATTGQNFSQYLRQRRLARCHDDLASPLSTHLSISEICFRWGFNDAAHFSRSFRQAYDMTPREWRRVSLGAAVEE</sequence>
<gene>
    <name evidence="5" type="ORF">AAC691_15265</name>
</gene>
<dbReference type="InterPro" id="IPR009057">
    <property type="entry name" value="Homeodomain-like_sf"/>
</dbReference>
<evidence type="ECO:0000256" key="1">
    <source>
        <dbReference type="ARBA" id="ARBA00023015"/>
    </source>
</evidence>
<dbReference type="PANTHER" id="PTHR43280:SF31">
    <property type="entry name" value="TRANSCRIPTIONAL REGULATORY PROTEIN"/>
    <property type="match status" value="1"/>
</dbReference>
<dbReference type="Pfam" id="PF12833">
    <property type="entry name" value="HTH_18"/>
    <property type="match status" value="1"/>
</dbReference>
<keyword evidence="1" id="KW-0805">Transcription regulation</keyword>
<dbReference type="PANTHER" id="PTHR43280">
    <property type="entry name" value="ARAC-FAMILY TRANSCRIPTIONAL REGULATOR"/>
    <property type="match status" value="1"/>
</dbReference>
<dbReference type="Gene3D" id="1.10.10.60">
    <property type="entry name" value="Homeodomain-like"/>
    <property type="match status" value="1"/>
</dbReference>
<evidence type="ECO:0000256" key="2">
    <source>
        <dbReference type="ARBA" id="ARBA00023125"/>
    </source>
</evidence>
<keyword evidence="3" id="KW-0804">Transcription</keyword>
<protein>
    <submittedName>
        <fullName evidence="5">Helix-turn-helix domain-containing protein</fullName>
    </submittedName>
</protein>
<organism evidence="5 6">
    <name type="scientific">Nguyenibacter vanlangensis</name>
    <dbReference type="NCBI Taxonomy" id="1216886"/>
    <lineage>
        <taxon>Bacteria</taxon>
        <taxon>Pseudomonadati</taxon>
        <taxon>Pseudomonadota</taxon>
        <taxon>Alphaproteobacteria</taxon>
        <taxon>Acetobacterales</taxon>
        <taxon>Acetobacteraceae</taxon>
        <taxon>Nguyenibacter</taxon>
    </lineage>
</organism>
<keyword evidence="2" id="KW-0238">DNA-binding</keyword>
<evidence type="ECO:0000256" key="3">
    <source>
        <dbReference type="ARBA" id="ARBA00023163"/>
    </source>
</evidence>